<dbReference type="GO" id="GO:0006355">
    <property type="term" value="P:regulation of DNA-templated transcription"/>
    <property type="evidence" value="ECO:0007669"/>
    <property type="project" value="InterPro"/>
</dbReference>
<dbReference type="Pfam" id="PF00196">
    <property type="entry name" value="GerE"/>
    <property type="match status" value="1"/>
</dbReference>
<dbReference type="Pfam" id="PF25873">
    <property type="entry name" value="WHD_MalT"/>
    <property type="match status" value="1"/>
</dbReference>
<dbReference type="SUPFAM" id="SSF52540">
    <property type="entry name" value="P-loop containing nucleoside triphosphate hydrolases"/>
    <property type="match status" value="1"/>
</dbReference>
<dbReference type="GO" id="GO:0003677">
    <property type="term" value="F:DNA binding"/>
    <property type="evidence" value="ECO:0007669"/>
    <property type="project" value="UniProtKB-KW"/>
</dbReference>
<dbReference type="Pfam" id="PF17874">
    <property type="entry name" value="TPR_MalT"/>
    <property type="match status" value="1"/>
</dbReference>
<protein>
    <submittedName>
        <fullName evidence="5">LuxR family maltose regulon positive regulatory protein</fullName>
    </submittedName>
</protein>
<dbReference type="AlphaFoldDB" id="A0A347ZT12"/>
<keyword evidence="1" id="KW-0805">Transcription regulation</keyword>
<keyword evidence="3" id="KW-0804">Transcription</keyword>
<dbReference type="InterPro" id="IPR016032">
    <property type="entry name" value="Sig_transdc_resp-reg_C-effctor"/>
</dbReference>
<dbReference type="InterPro" id="IPR011990">
    <property type="entry name" value="TPR-like_helical_dom_sf"/>
</dbReference>
<dbReference type="InterPro" id="IPR059106">
    <property type="entry name" value="WHD_MalT"/>
</dbReference>
<reference evidence="5 6" key="1">
    <citation type="submission" date="2018-08" db="EMBL/GenBank/DDBJ databases">
        <title>Genomic Encyclopedia of Type Strains, Phase IV (KMG-IV): sequencing the most valuable type-strain genomes for metagenomic binning, comparative biology and taxonomic classification.</title>
        <authorList>
            <person name="Goeker M."/>
        </authorList>
    </citation>
    <scope>NUCLEOTIDE SEQUENCE [LARGE SCALE GENOMIC DNA]</scope>
    <source>
        <strain evidence="5 6">DSM 23923</strain>
    </source>
</reference>
<dbReference type="Gene3D" id="1.25.40.10">
    <property type="entry name" value="Tetratricopeptide repeat domain"/>
    <property type="match status" value="1"/>
</dbReference>
<dbReference type="Proteomes" id="UP000256388">
    <property type="component" value="Unassembled WGS sequence"/>
</dbReference>
<comment type="caution">
    <text evidence="5">The sequence shown here is derived from an EMBL/GenBank/DDBJ whole genome shotgun (WGS) entry which is preliminary data.</text>
</comment>
<name>A0A347ZT12_9CHLR</name>
<dbReference type="PROSITE" id="PS50043">
    <property type="entry name" value="HTH_LUXR_2"/>
    <property type="match status" value="1"/>
</dbReference>
<evidence type="ECO:0000313" key="6">
    <source>
        <dbReference type="Proteomes" id="UP000256388"/>
    </source>
</evidence>
<dbReference type="SUPFAM" id="SSF46894">
    <property type="entry name" value="C-terminal effector domain of the bipartite response regulators"/>
    <property type="match status" value="1"/>
</dbReference>
<keyword evidence="6" id="KW-1185">Reference proteome</keyword>
<gene>
    <name evidence="5" type="ORF">DFR64_0853</name>
</gene>
<dbReference type="Gene3D" id="3.40.50.300">
    <property type="entry name" value="P-loop containing nucleotide triphosphate hydrolases"/>
    <property type="match status" value="1"/>
</dbReference>
<feature type="domain" description="HTH luxR-type" evidence="4">
    <location>
        <begin position="829"/>
        <end position="894"/>
    </location>
</feature>
<dbReference type="Pfam" id="PF13191">
    <property type="entry name" value="AAA_16"/>
    <property type="match status" value="1"/>
</dbReference>
<dbReference type="PROSITE" id="PS00622">
    <property type="entry name" value="HTH_LUXR_1"/>
    <property type="match status" value="1"/>
</dbReference>
<proteinExistence type="predicted"/>
<evidence type="ECO:0000256" key="3">
    <source>
        <dbReference type="ARBA" id="ARBA00023163"/>
    </source>
</evidence>
<dbReference type="EMBL" id="QUMS01000001">
    <property type="protein sequence ID" value="REG10981.1"/>
    <property type="molecule type" value="Genomic_DNA"/>
</dbReference>
<dbReference type="InterPro" id="IPR000792">
    <property type="entry name" value="Tscrpt_reg_LuxR_C"/>
</dbReference>
<organism evidence="5 6">
    <name type="scientific">Pelolinea submarina</name>
    <dbReference type="NCBI Taxonomy" id="913107"/>
    <lineage>
        <taxon>Bacteria</taxon>
        <taxon>Bacillati</taxon>
        <taxon>Chloroflexota</taxon>
        <taxon>Anaerolineae</taxon>
        <taxon>Anaerolineales</taxon>
        <taxon>Anaerolineaceae</taxon>
        <taxon>Pelolinea</taxon>
    </lineage>
</organism>
<dbReference type="PANTHER" id="PTHR44688">
    <property type="entry name" value="DNA-BINDING TRANSCRIPTIONAL ACTIVATOR DEVR_DOSR"/>
    <property type="match status" value="1"/>
</dbReference>
<accession>A0A347ZT12</accession>
<dbReference type="Gene3D" id="1.10.10.10">
    <property type="entry name" value="Winged helix-like DNA-binding domain superfamily/Winged helix DNA-binding domain"/>
    <property type="match status" value="1"/>
</dbReference>
<evidence type="ECO:0000256" key="2">
    <source>
        <dbReference type="ARBA" id="ARBA00023125"/>
    </source>
</evidence>
<dbReference type="InterPro" id="IPR041617">
    <property type="entry name" value="TPR_MalT"/>
</dbReference>
<dbReference type="PANTHER" id="PTHR44688:SF16">
    <property type="entry name" value="DNA-BINDING TRANSCRIPTIONAL ACTIVATOR DEVR_DOSR"/>
    <property type="match status" value="1"/>
</dbReference>
<evidence type="ECO:0000259" key="4">
    <source>
        <dbReference type="PROSITE" id="PS50043"/>
    </source>
</evidence>
<dbReference type="CDD" id="cd06170">
    <property type="entry name" value="LuxR_C_like"/>
    <property type="match status" value="1"/>
</dbReference>
<evidence type="ECO:0000256" key="1">
    <source>
        <dbReference type="ARBA" id="ARBA00023015"/>
    </source>
</evidence>
<dbReference type="PRINTS" id="PR00038">
    <property type="entry name" value="HTHLUXR"/>
</dbReference>
<dbReference type="InterPro" id="IPR041664">
    <property type="entry name" value="AAA_16"/>
</dbReference>
<dbReference type="RefSeq" id="WP_116224129.1">
    <property type="nucleotide sequence ID" value="NZ_AP018437.1"/>
</dbReference>
<dbReference type="GO" id="GO:0016887">
    <property type="term" value="F:ATP hydrolysis activity"/>
    <property type="evidence" value="ECO:0007669"/>
    <property type="project" value="InterPro"/>
</dbReference>
<dbReference type="OrthoDB" id="1137593at2"/>
<dbReference type="InterPro" id="IPR036388">
    <property type="entry name" value="WH-like_DNA-bd_sf"/>
</dbReference>
<dbReference type="SMART" id="SM00421">
    <property type="entry name" value="HTH_LUXR"/>
    <property type="match status" value="1"/>
</dbReference>
<dbReference type="InterPro" id="IPR027417">
    <property type="entry name" value="P-loop_NTPase"/>
</dbReference>
<evidence type="ECO:0000313" key="5">
    <source>
        <dbReference type="EMBL" id="REG10981.1"/>
    </source>
</evidence>
<sequence>MNKILDTPILATKFYVPPLRQDFLPRERLLKRLNESQNYPLTLISASAGSGKTTLLSEWVAASESPIVWISLDSDDNDPRQFLTYLFAAIGEIDKGIVENPSSSLKASAFESLDPILAELINNVAGNRDQLTVVLDDFHTITDENTNRLVVFLVDHIPQNMHLIISTRIDPSWPLARYRVGHRLLEIRGHHLRFTESEVSSFFQQILNKELTPTEIKAIAQRTEGWVAGLHLAALSMKNQADLADFINDFTGSHQFVAEYLVEEILEKTDPVLQNFLLKTSILERFNARLCEAVVGCGDAHEVLKSLSHQNAFLIPLDDHKEYFRYHHLFSDLLQARFSQTASINEVIDAHNKAAVWLEENDQIIDAVHHFLLGKNFQRAAQLVDEFGLKMIFSDRQNLLKSWLDALPEDFFSTLPRLEVFRLLIELIKGTLDMSESTLEDKEKLINSLPPSPENDRLKRRALVHLSMFLAFQNTGKAIQIANEAQKVISDEDDLLKAYLYSVFYRTYGMIGDVDRAADAYKESLRLSEKSGRLGMIANTTMIRTYDLCQYGRLDEASYYCERIIQAGDGKSDFYPAGPCLIGLAGVCLERDQIELAEQYLRRGLEICQKGALQGLFTGTVQSIRLRQAKGDFSGALKEYREFEKNFQRREFTQMTRKVSVLLSAGEFNEAYALVPEIENLLGGSSFSIQLPLIAVEVYKLCLARIKIVQSLFEEVSDLLDEIEVTVARDGRLGRLMEVNMLRGINLYKKGGMTISEPIITSILKALEIGEQSGYVRLLVEEGQVIRPLLNEIFTRRDVSPKIKHYASRLLASLGESSGLKEERQDFPVNGLIEQLTPRELDVLALLASGRTNQEIAADLVITIRTVKKHASNIYSKLNAANRTQAVIIAREKGLLPDL</sequence>
<dbReference type="SUPFAM" id="SSF48452">
    <property type="entry name" value="TPR-like"/>
    <property type="match status" value="1"/>
</dbReference>
<keyword evidence="2" id="KW-0238">DNA-binding</keyword>